<reference evidence="2 3" key="1">
    <citation type="submission" date="2017-04" db="EMBL/GenBank/DDBJ databases">
        <title>Draft genome sequence of Tuber borchii Vittad., a whitish edible truffle.</title>
        <authorList>
            <consortium name="DOE Joint Genome Institute"/>
            <person name="Murat C."/>
            <person name="Kuo A."/>
            <person name="Barry K.W."/>
            <person name="Clum A."/>
            <person name="Dockter R.B."/>
            <person name="Fauchery L."/>
            <person name="Iotti M."/>
            <person name="Kohler A."/>
            <person name="Labutti K."/>
            <person name="Lindquist E.A."/>
            <person name="Lipzen A."/>
            <person name="Ohm R.A."/>
            <person name="Wang M."/>
            <person name="Grigoriev I.V."/>
            <person name="Zambonelli A."/>
            <person name="Martin F.M."/>
        </authorList>
    </citation>
    <scope>NUCLEOTIDE SEQUENCE [LARGE SCALE GENOMIC DNA]</scope>
    <source>
        <strain evidence="2 3">Tbo3840</strain>
    </source>
</reference>
<dbReference type="AlphaFoldDB" id="A0A2T6ZAY0"/>
<comment type="caution">
    <text evidence="2">The sequence shown here is derived from an EMBL/GenBank/DDBJ whole genome shotgun (WGS) entry which is preliminary data.</text>
</comment>
<name>A0A2T6ZAY0_TUBBO</name>
<organism evidence="2 3">
    <name type="scientific">Tuber borchii</name>
    <name type="common">White truffle</name>
    <dbReference type="NCBI Taxonomy" id="42251"/>
    <lineage>
        <taxon>Eukaryota</taxon>
        <taxon>Fungi</taxon>
        <taxon>Dikarya</taxon>
        <taxon>Ascomycota</taxon>
        <taxon>Pezizomycotina</taxon>
        <taxon>Pezizomycetes</taxon>
        <taxon>Pezizales</taxon>
        <taxon>Tuberaceae</taxon>
        <taxon>Tuber</taxon>
    </lineage>
</organism>
<protein>
    <submittedName>
        <fullName evidence="2">Uncharacterized protein</fullName>
    </submittedName>
</protein>
<evidence type="ECO:0000313" key="2">
    <source>
        <dbReference type="EMBL" id="PUU72633.1"/>
    </source>
</evidence>
<dbReference type="Proteomes" id="UP000244722">
    <property type="component" value="Unassembled WGS sequence"/>
</dbReference>
<evidence type="ECO:0000313" key="3">
    <source>
        <dbReference type="Proteomes" id="UP000244722"/>
    </source>
</evidence>
<evidence type="ECO:0000256" key="1">
    <source>
        <dbReference type="SAM" id="MobiDB-lite"/>
    </source>
</evidence>
<sequence>MSTQEITRAASYFYPSYSLVDTLYQKNSALVHVCAPRLREVHQGGSARTRKDHGDQNPPGGSGAFRTTLDHAKTFS</sequence>
<gene>
    <name evidence="2" type="ORF">B9Z19DRAFT_1137102</name>
</gene>
<proteinExistence type="predicted"/>
<keyword evidence="3" id="KW-1185">Reference proteome</keyword>
<dbReference type="EMBL" id="NESQ01000493">
    <property type="protein sequence ID" value="PUU72633.1"/>
    <property type="molecule type" value="Genomic_DNA"/>
</dbReference>
<feature type="region of interest" description="Disordered" evidence="1">
    <location>
        <begin position="42"/>
        <end position="76"/>
    </location>
</feature>
<accession>A0A2T6ZAY0</accession>